<comment type="caution">
    <text evidence="2">The sequence shown here is derived from an EMBL/GenBank/DDBJ whole genome shotgun (WGS) entry which is preliminary data.</text>
</comment>
<feature type="non-terminal residue" evidence="2">
    <location>
        <position position="479"/>
    </location>
</feature>
<dbReference type="AlphaFoldDB" id="A0A813GRZ5"/>
<protein>
    <submittedName>
        <fullName evidence="2">Uncharacterized protein</fullName>
    </submittedName>
</protein>
<reference evidence="2" key="1">
    <citation type="submission" date="2021-02" db="EMBL/GenBank/DDBJ databases">
        <authorList>
            <person name="Dougan E. K."/>
            <person name="Rhodes N."/>
            <person name="Thang M."/>
            <person name="Chan C."/>
        </authorList>
    </citation>
    <scope>NUCLEOTIDE SEQUENCE</scope>
</reference>
<dbReference type="EMBL" id="CAJNNV010029071">
    <property type="protein sequence ID" value="CAE8626913.1"/>
    <property type="molecule type" value="Genomic_DNA"/>
</dbReference>
<keyword evidence="1" id="KW-0472">Membrane</keyword>
<feature type="transmembrane region" description="Helical" evidence="1">
    <location>
        <begin position="315"/>
        <end position="336"/>
    </location>
</feature>
<proteinExistence type="predicted"/>
<evidence type="ECO:0000313" key="3">
    <source>
        <dbReference type="Proteomes" id="UP000654075"/>
    </source>
</evidence>
<evidence type="ECO:0000256" key="1">
    <source>
        <dbReference type="SAM" id="Phobius"/>
    </source>
</evidence>
<evidence type="ECO:0000313" key="2">
    <source>
        <dbReference type="EMBL" id="CAE8626913.1"/>
    </source>
</evidence>
<sequence>VVPLDNFEEFLTIDVNVRLDYQVLQYQQIAVPPPSAYMKPIGDRKRVHAALEEHLIRGPRGDALDGAERPLRMPDSCLLPPEHNALSLLIPSTECRTYVAFPEATECDPEYALSQRPPLLEPLETELLLPPEIMSLETPWLESWRVSRQIADPFRYFDALQCNFAEAGGQQGLRLGSDQGGMRLNFMPVGGLDRDLPSDTDDDEQSELKIDAPGQDALEKALSGLDGELKSDLWTKERSAEEQLCNLCATNSRDVRDRLNALNNDLVPRCLLPRVGSSPAALEMRHEQELPEEMRLGRGSTAALVSSYRKMSWNLIVVGLFNVVIYFLTCAVSFWYSNRIPETCHTKFGEAFVNVGIWTGVLGVIMTIFLGVAQTMLNALSHEAIAQKYRLEGRDEEADSEESDYEDQATCARRCLKVPSCIYVGVICGLAITWLQGLGVITSADRSTCTEPIQVFWFLLLVTVVNICSSSANHGAITM</sequence>
<dbReference type="Proteomes" id="UP000654075">
    <property type="component" value="Unassembled WGS sequence"/>
</dbReference>
<keyword evidence="1" id="KW-0812">Transmembrane</keyword>
<accession>A0A813GRZ5</accession>
<feature type="transmembrane region" description="Helical" evidence="1">
    <location>
        <begin position="422"/>
        <end position="441"/>
    </location>
</feature>
<keyword evidence="3" id="KW-1185">Reference proteome</keyword>
<keyword evidence="1" id="KW-1133">Transmembrane helix</keyword>
<organism evidence="2 3">
    <name type="scientific">Polarella glacialis</name>
    <name type="common">Dinoflagellate</name>
    <dbReference type="NCBI Taxonomy" id="89957"/>
    <lineage>
        <taxon>Eukaryota</taxon>
        <taxon>Sar</taxon>
        <taxon>Alveolata</taxon>
        <taxon>Dinophyceae</taxon>
        <taxon>Suessiales</taxon>
        <taxon>Suessiaceae</taxon>
        <taxon>Polarella</taxon>
    </lineage>
</organism>
<feature type="transmembrane region" description="Helical" evidence="1">
    <location>
        <begin position="356"/>
        <end position="380"/>
    </location>
</feature>
<dbReference type="OrthoDB" id="5538672at2759"/>
<name>A0A813GRZ5_POLGL</name>
<feature type="transmembrane region" description="Helical" evidence="1">
    <location>
        <begin position="453"/>
        <end position="472"/>
    </location>
</feature>
<gene>
    <name evidence="2" type="ORF">PGLA1383_LOCUS43792</name>
</gene>